<keyword evidence="1" id="KW-0804">Transcription</keyword>
<accession>A0A840W1L4</accession>
<dbReference type="EMBL" id="JACHDO010000001">
    <property type="protein sequence ID" value="MBB5489962.1"/>
    <property type="molecule type" value="Genomic_DNA"/>
</dbReference>
<comment type="caution">
    <text evidence="1">The sequence shown here is derived from an EMBL/GenBank/DDBJ whole genome shotgun (WGS) entry which is preliminary data.</text>
</comment>
<dbReference type="SUPFAM" id="SSF88659">
    <property type="entry name" value="Sigma3 and sigma4 domains of RNA polymerase sigma factors"/>
    <property type="match status" value="1"/>
</dbReference>
<evidence type="ECO:0000313" key="2">
    <source>
        <dbReference type="Proteomes" id="UP000579647"/>
    </source>
</evidence>
<dbReference type="AlphaFoldDB" id="A0A840W1L4"/>
<name>A0A840W1L4_9ACTN</name>
<sequence>MPSRSCPASPGVLSFGAPATGRLILQRRFLDKGKQGRIAQEVGFPWTHVSRLLTASLDRLREVLAEGK</sequence>
<keyword evidence="1" id="KW-0240">DNA-directed RNA polymerase</keyword>
<protein>
    <submittedName>
        <fullName evidence="1">DNA-directed RNA polymerase specialized sigma subunit</fullName>
    </submittedName>
</protein>
<dbReference type="GO" id="GO:0000428">
    <property type="term" value="C:DNA-directed RNA polymerase complex"/>
    <property type="evidence" value="ECO:0007669"/>
    <property type="project" value="UniProtKB-KW"/>
</dbReference>
<dbReference type="InterPro" id="IPR013324">
    <property type="entry name" value="RNA_pol_sigma_r3/r4-like"/>
</dbReference>
<dbReference type="Proteomes" id="UP000579647">
    <property type="component" value="Unassembled WGS sequence"/>
</dbReference>
<proteinExistence type="predicted"/>
<keyword evidence="2" id="KW-1185">Reference proteome</keyword>
<dbReference type="RefSeq" id="WP_184362689.1">
    <property type="nucleotide sequence ID" value="NZ_BAAAKM010000103.1"/>
</dbReference>
<organism evidence="1 2">
    <name type="scientific">Nocardiopsis metallicus</name>
    <dbReference type="NCBI Taxonomy" id="179819"/>
    <lineage>
        <taxon>Bacteria</taxon>
        <taxon>Bacillati</taxon>
        <taxon>Actinomycetota</taxon>
        <taxon>Actinomycetes</taxon>
        <taxon>Streptosporangiales</taxon>
        <taxon>Nocardiopsidaceae</taxon>
        <taxon>Nocardiopsis</taxon>
    </lineage>
</organism>
<evidence type="ECO:0000313" key="1">
    <source>
        <dbReference type="EMBL" id="MBB5489962.1"/>
    </source>
</evidence>
<reference evidence="1 2" key="1">
    <citation type="submission" date="2020-08" db="EMBL/GenBank/DDBJ databases">
        <title>Sequencing the genomes of 1000 actinobacteria strains.</title>
        <authorList>
            <person name="Klenk H.-P."/>
        </authorList>
    </citation>
    <scope>NUCLEOTIDE SEQUENCE [LARGE SCALE GENOMIC DNA]</scope>
    <source>
        <strain evidence="1 2">DSM 44598</strain>
    </source>
</reference>
<gene>
    <name evidence="1" type="ORF">HNR07_001099</name>
</gene>